<dbReference type="GO" id="GO:0032979">
    <property type="term" value="P:protein insertion into mitochondrial inner membrane from matrix"/>
    <property type="evidence" value="ECO:0007669"/>
    <property type="project" value="TreeGrafter"/>
</dbReference>
<dbReference type="SUPFAM" id="SSF54427">
    <property type="entry name" value="NTF2-like"/>
    <property type="match status" value="1"/>
</dbReference>
<dbReference type="OrthoDB" id="7249367at2759"/>
<keyword evidence="1" id="KW-1185">Reference proteome</keyword>
<dbReference type="RefSeq" id="XP_025424511.1">
    <property type="nucleotide sequence ID" value="XM_025568726.1"/>
</dbReference>
<dbReference type="GO" id="GO:0043022">
    <property type="term" value="F:ribosome binding"/>
    <property type="evidence" value="ECO:0007669"/>
    <property type="project" value="TreeGrafter"/>
</dbReference>
<evidence type="ECO:0000313" key="2">
    <source>
        <dbReference type="RefSeq" id="XP_025424511.1"/>
    </source>
</evidence>
<sequence length="278" mass="32094">MYSTILYKKFTTSTAIICDLSRSLNTDAIGVLSKNALGASCTRMFHTSTTVLSDRPYSSLRPKLKCTTDTTCTIFTPERHYCKDYKPFPQVPEFPPVVWPNLFKSIKALLYSYLIIKPQFDQDFSLGEFSKNSRKAVEVVSKCIAKQDFSTLQGLVTNDVLQQVKSIVSNLNEEELQNMGFDNDDIYLFLPVQLDIINDTKIENRRFVEITMCYHAIHNLEEIKKRSEEIVDIQKELKSSIYVLNYRFIREYTEGIKDAWTVNAINHLKAEEHDKTIL</sequence>
<dbReference type="AlphaFoldDB" id="A0A8B8GPI1"/>
<accession>A0A8B8GPI1</accession>
<name>A0A8B8GPI1_9HEMI</name>
<organism evidence="1 2">
    <name type="scientific">Sipha flava</name>
    <name type="common">yellow sugarcane aphid</name>
    <dbReference type="NCBI Taxonomy" id="143950"/>
    <lineage>
        <taxon>Eukaryota</taxon>
        <taxon>Metazoa</taxon>
        <taxon>Ecdysozoa</taxon>
        <taxon>Arthropoda</taxon>
        <taxon>Hexapoda</taxon>
        <taxon>Insecta</taxon>
        <taxon>Pterygota</taxon>
        <taxon>Neoptera</taxon>
        <taxon>Paraneoptera</taxon>
        <taxon>Hemiptera</taxon>
        <taxon>Sternorrhyncha</taxon>
        <taxon>Aphidomorpha</taxon>
        <taxon>Aphidoidea</taxon>
        <taxon>Aphididae</taxon>
        <taxon>Sipha</taxon>
    </lineage>
</organism>
<dbReference type="Gene3D" id="3.10.450.240">
    <property type="match status" value="1"/>
</dbReference>
<proteinExistence type="predicted"/>
<gene>
    <name evidence="2" type="primary">LOC112693595</name>
</gene>
<dbReference type="PANTHER" id="PTHR13333">
    <property type="entry name" value="M-AAA PROTEASE-INTERACTING PROTEIN 1, MITOCHONDRIAL"/>
    <property type="match status" value="1"/>
</dbReference>
<dbReference type="GO" id="GO:0005743">
    <property type="term" value="C:mitochondrial inner membrane"/>
    <property type="evidence" value="ECO:0007669"/>
    <property type="project" value="TreeGrafter"/>
</dbReference>
<dbReference type="PANTHER" id="PTHR13333:SF5">
    <property type="entry name" value="M-AAA PROTEASE-INTERACTING PROTEIN 1, MITOCHONDRIAL"/>
    <property type="match status" value="1"/>
</dbReference>
<reference evidence="2" key="1">
    <citation type="submission" date="2025-08" db="UniProtKB">
        <authorList>
            <consortium name="RefSeq"/>
        </authorList>
    </citation>
    <scope>IDENTIFICATION</scope>
    <source>
        <tissue evidence="2">Whole body</tissue>
    </source>
</reference>
<evidence type="ECO:0000313" key="1">
    <source>
        <dbReference type="Proteomes" id="UP000694846"/>
    </source>
</evidence>
<dbReference type="InterPro" id="IPR032710">
    <property type="entry name" value="NTF2-like_dom_sf"/>
</dbReference>
<dbReference type="Proteomes" id="UP000694846">
    <property type="component" value="Unplaced"/>
</dbReference>
<dbReference type="GeneID" id="112693595"/>
<protein>
    <submittedName>
        <fullName evidence="2">Uncharacterized protein LOC112693595</fullName>
    </submittedName>
</protein>